<feature type="compositionally biased region" description="Polar residues" evidence="1">
    <location>
        <begin position="1"/>
        <end position="15"/>
    </location>
</feature>
<protein>
    <submittedName>
        <fullName evidence="2">Uncharacterized protein</fullName>
    </submittedName>
</protein>
<sequence length="51" mass="5600">MQQTQQMGMVSSDQQEGVHRQQAEAKASAQQQGHAEKPVQAGKTFTDWASI</sequence>
<feature type="region of interest" description="Disordered" evidence="1">
    <location>
        <begin position="1"/>
        <end position="51"/>
    </location>
</feature>
<name>A0A1G7HPB8_RHOCA</name>
<proteinExistence type="predicted"/>
<organism evidence="2 3">
    <name type="scientific">Rhodobacter capsulatus</name>
    <name type="common">Rhodopseudomonas capsulata</name>
    <dbReference type="NCBI Taxonomy" id="1061"/>
    <lineage>
        <taxon>Bacteria</taxon>
        <taxon>Pseudomonadati</taxon>
        <taxon>Pseudomonadota</taxon>
        <taxon>Alphaproteobacteria</taxon>
        <taxon>Rhodobacterales</taxon>
        <taxon>Rhodobacter group</taxon>
        <taxon>Rhodobacter</taxon>
    </lineage>
</organism>
<dbReference type="EMBL" id="FNAY01000006">
    <property type="protein sequence ID" value="SDF02270.1"/>
    <property type="molecule type" value="Genomic_DNA"/>
</dbReference>
<evidence type="ECO:0000313" key="3">
    <source>
        <dbReference type="Proteomes" id="UP000183812"/>
    </source>
</evidence>
<dbReference type="AlphaFoldDB" id="A0A1G7HPB8"/>
<gene>
    <name evidence="2" type="ORF">SAMN04244550_01524</name>
</gene>
<reference evidence="2 3" key="1">
    <citation type="submission" date="2016-10" db="EMBL/GenBank/DDBJ databases">
        <authorList>
            <person name="de Groot N.N."/>
        </authorList>
    </citation>
    <scope>NUCLEOTIDE SEQUENCE [LARGE SCALE GENOMIC DNA]</scope>
    <source>
        <strain evidence="3">DSM 938 / 37b4</strain>
    </source>
</reference>
<dbReference type="Proteomes" id="UP000183812">
    <property type="component" value="Unassembled WGS sequence"/>
</dbReference>
<evidence type="ECO:0000256" key="1">
    <source>
        <dbReference type="SAM" id="MobiDB-lite"/>
    </source>
</evidence>
<evidence type="ECO:0000313" key="2">
    <source>
        <dbReference type="EMBL" id="SDF02270.1"/>
    </source>
</evidence>
<accession>A0A1G7HPB8</accession>